<protein>
    <submittedName>
        <fullName evidence="5">Acyl-CoA synthetase</fullName>
    </submittedName>
</protein>
<dbReference type="InterPro" id="IPR042099">
    <property type="entry name" value="ANL_N_sf"/>
</dbReference>
<dbReference type="PROSITE" id="PS00455">
    <property type="entry name" value="AMP_BINDING"/>
    <property type="match status" value="1"/>
</dbReference>
<dbReference type="InterPro" id="IPR045851">
    <property type="entry name" value="AMP-bd_C_sf"/>
</dbReference>
<proteinExistence type="inferred from homology"/>
<accession>A0ABU4VJ43</accession>
<dbReference type="Pfam" id="PF13193">
    <property type="entry name" value="AMP-binding_C"/>
    <property type="match status" value="1"/>
</dbReference>
<reference evidence="5 6" key="1">
    <citation type="submission" date="2023-11" db="EMBL/GenBank/DDBJ databases">
        <authorList>
            <person name="Xu M."/>
            <person name="Jiang T."/>
        </authorList>
    </citation>
    <scope>NUCLEOTIDE SEQUENCE [LARGE SCALE GENOMIC DNA]</scope>
    <source>
        <strain evidence="5 6">SD</strain>
    </source>
</reference>
<evidence type="ECO:0000259" key="4">
    <source>
        <dbReference type="Pfam" id="PF13193"/>
    </source>
</evidence>
<evidence type="ECO:0000313" key="6">
    <source>
        <dbReference type="Proteomes" id="UP001277761"/>
    </source>
</evidence>
<dbReference type="InterPro" id="IPR000873">
    <property type="entry name" value="AMP-dep_synth/lig_dom"/>
</dbReference>
<dbReference type="Pfam" id="PF00501">
    <property type="entry name" value="AMP-binding"/>
    <property type="match status" value="1"/>
</dbReference>
<evidence type="ECO:0000256" key="1">
    <source>
        <dbReference type="ARBA" id="ARBA00006432"/>
    </source>
</evidence>
<name>A0ABU4VJ43_9ACTN</name>
<dbReference type="Gene3D" id="3.40.50.12780">
    <property type="entry name" value="N-terminal domain of ligase-like"/>
    <property type="match status" value="1"/>
</dbReference>
<dbReference type="SUPFAM" id="SSF56801">
    <property type="entry name" value="Acetyl-CoA synthetase-like"/>
    <property type="match status" value="1"/>
</dbReference>
<comment type="similarity">
    <text evidence="1">Belongs to the ATP-dependent AMP-binding enzyme family.</text>
</comment>
<dbReference type="Gene3D" id="3.30.300.30">
    <property type="match status" value="1"/>
</dbReference>
<feature type="domain" description="AMP-binding enzyme C-terminal" evidence="4">
    <location>
        <begin position="464"/>
        <end position="539"/>
    </location>
</feature>
<sequence length="548" mass="58681">MAPDPRSLLDDASRLAGRANDEVHFALSLVQAGLIAPMGPRKAVRALRAMTQQGLLGAAIGIAALRHGDRTAVIDDRGELSFRELDERSSALANAWLERGLEAGDGVAILARNHRWFLEATFACAKTGARAIFLNTDFAGPQIREVSEREGTRMLVHDDEYGRFLDGVDPPLGRWRAWVDDDGEPDEDTLEHLIRGGATTAPPRPERTSSFVILTSGTTGTPKGAPRNQPASLAPIGGLLSRVPFRAQGTTLLCAPLFHALGFLQGMVGVGLGSTLILRRRFDPEQALRDIAEHEATAAVLVPIMLTRLLDARDASDPKPDCSSLDIVFVSGSALGAELAKRTLSALGPVLYNLYGSTEVALAAIATPEDLALDPSTVGRPPRGSVVRIVDEDGQEAPTGTVGRVFVGNAIAFEGYTGGGHKELLDGLLASGDVGHHDERGLLFIDGRDDDMIVSGGENVFPAEVEDLISALDGVEEAAVIGVDDERFGQRLKAFVVLHDGASLSEDEVKEHVRDHLARYKVPREVAFLDELPRNPSGKVLKRELAED</sequence>
<evidence type="ECO:0000313" key="5">
    <source>
        <dbReference type="EMBL" id="MDX8151851.1"/>
    </source>
</evidence>
<feature type="domain" description="AMP-dependent synthetase/ligase" evidence="3">
    <location>
        <begin position="64"/>
        <end position="416"/>
    </location>
</feature>
<dbReference type="InterPro" id="IPR020845">
    <property type="entry name" value="AMP-binding_CS"/>
</dbReference>
<comment type="caution">
    <text evidence="5">The sequence shown here is derived from an EMBL/GenBank/DDBJ whole genome shotgun (WGS) entry which is preliminary data.</text>
</comment>
<gene>
    <name evidence="5" type="ORF">SK069_09625</name>
</gene>
<dbReference type="RefSeq" id="WP_319954006.1">
    <property type="nucleotide sequence ID" value="NZ_JAXAVX010000004.1"/>
</dbReference>
<dbReference type="CDD" id="cd04433">
    <property type="entry name" value="AFD_class_I"/>
    <property type="match status" value="1"/>
</dbReference>
<keyword evidence="2" id="KW-0436">Ligase</keyword>
<organism evidence="5 6">
    <name type="scientific">Patulibacter brassicae</name>
    <dbReference type="NCBI Taxonomy" id="1705717"/>
    <lineage>
        <taxon>Bacteria</taxon>
        <taxon>Bacillati</taxon>
        <taxon>Actinomycetota</taxon>
        <taxon>Thermoleophilia</taxon>
        <taxon>Solirubrobacterales</taxon>
        <taxon>Patulibacteraceae</taxon>
        <taxon>Patulibacter</taxon>
    </lineage>
</organism>
<dbReference type="PANTHER" id="PTHR43201">
    <property type="entry name" value="ACYL-COA SYNTHETASE"/>
    <property type="match status" value="1"/>
</dbReference>
<dbReference type="EMBL" id="JAXAVX010000004">
    <property type="protein sequence ID" value="MDX8151851.1"/>
    <property type="molecule type" value="Genomic_DNA"/>
</dbReference>
<evidence type="ECO:0000259" key="3">
    <source>
        <dbReference type="Pfam" id="PF00501"/>
    </source>
</evidence>
<evidence type="ECO:0000256" key="2">
    <source>
        <dbReference type="ARBA" id="ARBA00022598"/>
    </source>
</evidence>
<dbReference type="Proteomes" id="UP001277761">
    <property type="component" value="Unassembled WGS sequence"/>
</dbReference>
<dbReference type="InterPro" id="IPR025110">
    <property type="entry name" value="AMP-bd_C"/>
</dbReference>
<keyword evidence="6" id="KW-1185">Reference proteome</keyword>
<dbReference type="PANTHER" id="PTHR43201:SF5">
    <property type="entry name" value="MEDIUM-CHAIN ACYL-COA LIGASE ACSF2, MITOCHONDRIAL"/>
    <property type="match status" value="1"/>
</dbReference>